<dbReference type="InterPro" id="IPR005625">
    <property type="entry name" value="PepSY-ass_TM"/>
</dbReference>
<dbReference type="PANTHER" id="PTHR34219">
    <property type="entry name" value="IRON-REGULATED INNER MEMBRANE PROTEIN-RELATED"/>
    <property type="match status" value="1"/>
</dbReference>
<keyword evidence="3" id="KW-1185">Reference proteome</keyword>
<dbReference type="Proteomes" id="UP001176883">
    <property type="component" value="Unassembled WGS sequence"/>
</dbReference>
<organism evidence="2 3">
    <name type="scientific">Flavivirga aquimarina</name>
    <dbReference type="NCBI Taxonomy" id="2027862"/>
    <lineage>
        <taxon>Bacteria</taxon>
        <taxon>Pseudomonadati</taxon>
        <taxon>Bacteroidota</taxon>
        <taxon>Flavobacteriia</taxon>
        <taxon>Flavobacteriales</taxon>
        <taxon>Flavobacteriaceae</taxon>
        <taxon>Flavivirga</taxon>
    </lineage>
</organism>
<reference evidence="2" key="1">
    <citation type="submission" date="2023-07" db="EMBL/GenBank/DDBJ databases">
        <title>Two novel species in the genus Flavivirga.</title>
        <authorList>
            <person name="Kwon K."/>
        </authorList>
    </citation>
    <scope>NUCLEOTIDE SEQUENCE</scope>
    <source>
        <strain evidence="2">KCTC 52353</strain>
    </source>
</reference>
<dbReference type="RefSeq" id="WP_303278760.1">
    <property type="nucleotide sequence ID" value="NZ_JAUOEK010000142.1"/>
</dbReference>
<keyword evidence="1" id="KW-1133">Transmembrane helix</keyword>
<proteinExistence type="predicted"/>
<evidence type="ECO:0000256" key="1">
    <source>
        <dbReference type="SAM" id="Phobius"/>
    </source>
</evidence>
<evidence type="ECO:0000313" key="2">
    <source>
        <dbReference type="EMBL" id="MDO5971058.1"/>
    </source>
</evidence>
<dbReference type="Pfam" id="PF03929">
    <property type="entry name" value="PepSY_TM"/>
    <property type="match status" value="1"/>
</dbReference>
<evidence type="ECO:0000313" key="3">
    <source>
        <dbReference type="Proteomes" id="UP001176883"/>
    </source>
</evidence>
<keyword evidence="1" id="KW-0472">Membrane</keyword>
<feature type="transmembrane region" description="Helical" evidence="1">
    <location>
        <begin position="352"/>
        <end position="372"/>
    </location>
</feature>
<gene>
    <name evidence="2" type="ORF">Q4Q35_14720</name>
</gene>
<feature type="transmembrane region" description="Helical" evidence="1">
    <location>
        <begin position="208"/>
        <end position="227"/>
    </location>
</feature>
<feature type="transmembrane region" description="Helical" evidence="1">
    <location>
        <begin position="12"/>
        <end position="36"/>
    </location>
</feature>
<name>A0ABT8WD52_9FLAO</name>
<accession>A0ABT8WD52</accession>
<keyword evidence="1" id="KW-0812">Transmembrane</keyword>
<dbReference type="EMBL" id="JAUOEK010000142">
    <property type="protein sequence ID" value="MDO5971058.1"/>
    <property type="molecule type" value="Genomic_DNA"/>
</dbReference>
<protein>
    <submittedName>
        <fullName evidence="2">PepSY-associated TM helix domain-containing protein</fullName>
    </submittedName>
</protein>
<feature type="transmembrane region" description="Helical" evidence="1">
    <location>
        <begin position="156"/>
        <end position="177"/>
    </location>
</feature>
<sequence length="386" mass="45306">MKKKAKNYIRKVHLWFGMISGVIVFIIALTGAIYVFSEDIKHVIYKDRRNIEIPLNTKKLPISKLLKVAEGAFDNEYSFQNIVIPNFPDKTISFIFQKTDENKFWYKNYMEFNKTVYINPYTGEIVKIENTKWEFFNVVFWIHMTLFLGYNTVSSAIIEISMWIFVFMLISGLILWWPKKNQRKISFSFKWKTNTRWKRKNYDLHKILGFYVLLLALISALTGLMWASGSFNKTVKWVANGGKTIARTEIPKPKIHESSLSLLDDILTNTLAEIPESKYILIRKHPKNDIPYIVRSYVSETINYKRIEMYYDRNSAELLSKHYFSDKNNGDKIQALNYDIHVGTIGGWPTKILNFLMSLIVASLPITGFLIWRGRHKKHKNVNNLL</sequence>
<comment type="caution">
    <text evidence="2">The sequence shown here is derived from an EMBL/GenBank/DDBJ whole genome shotgun (WGS) entry which is preliminary data.</text>
</comment>